<name>A0A7S8IEI4_9CHLR</name>
<evidence type="ECO:0000313" key="1">
    <source>
        <dbReference type="EMBL" id="QPC83700.1"/>
    </source>
</evidence>
<dbReference type="EMBL" id="CP062983">
    <property type="protein sequence ID" value="QPC83700.1"/>
    <property type="molecule type" value="Genomic_DNA"/>
</dbReference>
<proteinExistence type="predicted"/>
<accession>A0A7S8IEI4</accession>
<dbReference type="AlphaFoldDB" id="A0A7S8IEI4"/>
<dbReference type="KEGG" id="pmet:G4Y79_04775"/>
<sequence length="60" mass="6807">MALHPDGVIYAAWDIAPKERIYPRARLVGWKPLRDVPFTPPVRFEQRGDPRVSAIVPNGI</sequence>
<protein>
    <submittedName>
        <fullName evidence="1">Uncharacterized protein</fullName>
    </submittedName>
</protein>
<gene>
    <name evidence="1" type="ORF">G4Y79_04775</name>
</gene>
<dbReference type="Proteomes" id="UP000594468">
    <property type="component" value="Chromosome"/>
</dbReference>
<evidence type="ECO:0000313" key="2">
    <source>
        <dbReference type="Proteomes" id="UP000594468"/>
    </source>
</evidence>
<dbReference type="RefSeq" id="WP_195171764.1">
    <property type="nucleotide sequence ID" value="NZ_CP062983.1"/>
</dbReference>
<organism evidence="1 2">
    <name type="scientific">Phototrophicus methaneseepsis</name>
    <dbReference type="NCBI Taxonomy" id="2710758"/>
    <lineage>
        <taxon>Bacteria</taxon>
        <taxon>Bacillati</taxon>
        <taxon>Chloroflexota</taxon>
        <taxon>Candidatus Thermofontia</taxon>
        <taxon>Phototrophicales</taxon>
        <taxon>Phototrophicaceae</taxon>
        <taxon>Phototrophicus</taxon>
    </lineage>
</organism>
<keyword evidence="2" id="KW-1185">Reference proteome</keyword>
<reference evidence="1 2" key="1">
    <citation type="submission" date="2020-02" db="EMBL/GenBank/DDBJ databases">
        <authorList>
            <person name="Zheng R.K."/>
            <person name="Sun C.M."/>
        </authorList>
    </citation>
    <scope>NUCLEOTIDE SEQUENCE [LARGE SCALE GENOMIC DNA]</scope>
    <source>
        <strain evidence="2">rifampicinis</strain>
    </source>
</reference>